<sequence length="135" mass="15245">MFEVLAEIEKEPAINATLVEIETGQGTKHWVEKTFGEKESTLGKNGTYNKKSNTKMIVEQKQSLTPADSQTVEKGERQESEADARSSNKAIEVMGNNHITQTNEEKGESSYKFGKEEDIRTKSYPDLQEITEEEK</sequence>
<dbReference type="Proteomes" id="UP000011115">
    <property type="component" value="Unassembled WGS sequence"/>
</dbReference>
<reference evidence="2" key="2">
    <citation type="submission" date="2015-06" db="UniProtKB">
        <authorList>
            <consortium name="EnsemblPlants"/>
        </authorList>
    </citation>
    <scope>IDENTIFICATION</scope>
    <source>
        <strain evidence="2">DM1-3 516 R44</strain>
    </source>
</reference>
<dbReference type="AlphaFoldDB" id="M1DY78"/>
<name>M1DY78_SOLTU</name>
<evidence type="ECO:0000313" key="2">
    <source>
        <dbReference type="EnsemblPlants" id="PGSC0003DMT400096338"/>
    </source>
</evidence>
<feature type="region of interest" description="Disordered" evidence="1">
    <location>
        <begin position="60"/>
        <end position="135"/>
    </location>
</feature>
<feature type="compositionally biased region" description="Polar residues" evidence="1">
    <location>
        <begin position="60"/>
        <end position="70"/>
    </location>
</feature>
<accession>M1DY78</accession>
<evidence type="ECO:0000256" key="1">
    <source>
        <dbReference type="SAM" id="MobiDB-lite"/>
    </source>
</evidence>
<feature type="compositionally biased region" description="Basic and acidic residues" evidence="1">
    <location>
        <begin position="103"/>
        <end position="123"/>
    </location>
</feature>
<dbReference type="EnsemblPlants" id="PGSC0003DMT400096338">
    <property type="protein sequence ID" value="PGSC0003DMT400096338"/>
    <property type="gene ID" value="PGSC0003DMG400045909"/>
</dbReference>
<dbReference type="InParanoid" id="M1DY78"/>
<keyword evidence="3" id="KW-1185">Reference proteome</keyword>
<evidence type="ECO:0000313" key="3">
    <source>
        <dbReference type="Proteomes" id="UP000011115"/>
    </source>
</evidence>
<proteinExistence type="predicted"/>
<protein>
    <submittedName>
        <fullName evidence="2">Uncharacterized protein</fullName>
    </submittedName>
</protein>
<dbReference type="PaxDb" id="4113-PGSC0003DMT400096338"/>
<feature type="compositionally biased region" description="Basic and acidic residues" evidence="1">
    <location>
        <begin position="71"/>
        <end position="86"/>
    </location>
</feature>
<reference evidence="3" key="1">
    <citation type="journal article" date="2011" name="Nature">
        <title>Genome sequence and analysis of the tuber crop potato.</title>
        <authorList>
            <consortium name="The Potato Genome Sequencing Consortium"/>
        </authorList>
    </citation>
    <scope>NUCLEOTIDE SEQUENCE [LARGE SCALE GENOMIC DNA]</scope>
    <source>
        <strain evidence="3">cv. DM1-3 516 R44</strain>
    </source>
</reference>
<organism evidence="2 3">
    <name type="scientific">Solanum tuberosum</name>
    <name type="common">Potato</name>
    <dbReference type="NCBI Taxonomy" id="4113"/>
    <lineage>
        <taxon>Eukaryota</taxon>
        <taxon>Viridiplantae</taxon>
        <taxon>Streptophyta</taxon>
        <taxon>Embryophyta</taxon>
        <taxon>Tracheophyta</taxon>
        <taxon>Spermatophyta</taxon>
        <taxon>Magnoliopsida</taxon>
        <taxon>eudicotyledons</taxon>
        <taxon>Gunneridae</taxon>
        <taxon>Pentapetalae</taxon>
        <taxon>asterids</taxon>
        <taxon>lamiids</taxon>
        <taxon>Solanales</taxon>
        <taxon>Solanaceae</taxon>
        <taxon>Solanoideae</taxon>
        <taxon>Solaneae</taxon>
        <taxon>Solanum</taxon>
    </lineage>
</organism>
<dbReference type="HOGENOM" id="CLU_1889420_0_0_1"/>
<dbReference type="Gramene" id="PGSC0003DMT400096338">
    <property type="protein sequence ID" value="PGSC0003DMT400096338"/>
    <property type="gene ID" value="PGSC0003DMG400045909"/>
</dbReference>